<keyword evidence="5" id="KW-0472">Membrane</keyword>
<accession>A0ABX3I904</accession>
<dbReference type="NCBIfam" id="TIGR02887">
    <property type="entry name" value="spore_ger_x_C"/>
    <property type="match status" value="1"/>
</dbReference>
<comment type="subcellular location">
    <subcellularLocation>
        <location evidence="1">Membrane</location>
        <topology evidence="1">Lipid-anchor</topology>
    </subcellularLocation>
</comment>
<gene>
    <name evidence="10" type="ORF">BTA31_00945</name>
</gene>
<dbReference type="PANTHER" id="PTHR35789:SF1">
    <property type="entry name" value="SPORE GERMINATION PROTEIN B3"/>
    <property type="match status" value="1"/>
</dbReference>
<evidence type="ECO:0000256" key="6">
    <source>
        <dbReference type="ARBA" id="ARBA00023139"/>
    </source>
</evidence>
<evidence type="ECO:0000259" key="8">
    <source>
        <dbReference type="Pfam" id="PF05504"/>
    </source>
</evidence>
<dbReference type="Pfam" id="PF25198">
    <property type="entry name" value="Spore_GerAC_N"/>
    <property type="match status" value="1"/>
</dbReference>
<reference evidence="10 11" key="1">
    <citation type="submission" date="2016-12" db="EMBL/GenBank/DDBJ databases">
        <title>Bacillus phylogenomics.</title>
        <authorList>
            <person name="Dunlap C."/>
        </authorList>
    </citation>
    <scope>NUCLEOTIDE SEQUENCE [LARGE SCALE GENOMIC DNA]</scope>
    <source>
        <strain evidence="10 11">NRRL B-41327</strain>
    </source>
</reference>
<evidence type="ECO:0000256" key="3">
    <source>
        <dbReference type="ARBA" id="ARBA00022544"/>
    </source>
</evidence>
<keyword evidence="11" id="KW-1185">Reference proteome</keyword>
<dbReference type="Gene3D" id="3.30.300.210">
    <property type="entry name" value="Nutrient germinant receptor protein C, domain 3"/>
    <property type="match status" value="1"/>
</dbReference>
<keyword evidence="3" id="KW-0309">Germination</keyword>
<keyword evidence="6" id="KW-0564">Palmitate</keyword>
<evidence type="ECO:0000313" key="10">
    <source>
        <dbReference type="EMBL" id="OMI30659.1"/>
    </source>
</evidence>
<dbReference type="PANTHER" id="PTHR35789">
    <property type="entry name" value="SPORE GERMINATION PROTEIN B3"/>
    <property type="match status" value="1"/>
</dbReference>
<dbReference type="Gene3D" id="6.20.190.10">
    <property type="entry name" value="Nutrient germinant receptor protein C, domain 1"/>
    <property type="match status" value="1"/>
</dbReference>
<protein>
    <submittedName>
        <fullName evidence="10">Uncharacterized protein</fullName>
    </submittedName>
</protein>
<evidence type="ECO:0000256" key="2">
    <source>
        <dbReference type="ARBA" id="ARBA00007886"/>
    </source>
</evidence>
<name>A0ABX3I904_9BACI</name>
<dbReference type="Pfam" id="PF05504">
    <property type="entry name" value="Spore_GerAC"/>
    <property type="match status" value="1"/>
</dbReference>
<evidence type="ECO:0000256" key="7">
    <source>
        <dbReference type="ARBA" id="ARBA00023288"/>
    </source>
</evidence>
<dbReference type="Proteomes" id="UP000187046">
    <property type="component" value="Unassembled WGS sequence"/>
</dbReference>
<dbReference type="InterPro" id="IPR038501">
    <property type="entry name" value="Spore_GerAC_C_sf"/>
</dbReference>
<dbReference type="InterPro" id="IPR008844">
    <property type="entry name" value="Spore_GerAC-like"/>
</dbReference>
<keyword evidence="7" id="KW-0449">Lipoprotein</keyword>
<evidence type="ECO:0000256" key="1">
    <source>
        <dbReference type="ARBA" id="ARBA00004635"/>
    </source>
</evidence>
<keyword evidence="4" id="KW-0732">Signal</keyword>
<organism evidence="10 11">
    <name type="scientific">Bacillus haynesii</name>
    <dbReference type="NCBI Taxonomy" id="1925021"/>
    <lineage>
        <taxon>Bacteria</taxon>
        <taxon>Bacillati</taxon>
        <taxon>Bacillota</taxon>
        <taxon>Bacilli</taxon>
        <taxon>Bacillales</taxon>
        <taxon>Bacillaceae</taxon>
        <taxon>Bacillus</taxon>
    </lineage>
</organism>
<comment type="similarity">
    <text evidence="2">Belongs to the GerABKC lipoprotein family.</text>
</comment>
<dbReference type="EMBL" id="MRBL01000001">
    <property type="protein sequence ID" value="OMI30659.1"/>
    <property type="molecule type" value="Genomic_DNA"/>
</dbReference>
<evidence type="ECO:0000313" key="11">
    <source>
        <dbReference type="Proteomes" id="UP000187046"/>
    </source>
</evidence>
<proteinExistence type="inferred from homology"/>
<dbReference type="InterPro" id="IPR046953">
    <property type="entry name" value="Spore_GerAC-like_C"/>
</dbReference>
<feature type="domain" description="Spore germination GerAC-like C-terminal" evidence="8">
    <location>
        <begin position="209"/>
        <end position="375"/>
    </location>
</feature>
<evidence type="ECO:0000256" key="4">
    <source>
        <dbReference type="ARBA" id="ARBA00022729"/>
    </source>
</evidence>
<sequence length="381" mass="42682">MSAMKRINIGILLLSCICLAGCWDNYDIEGLSIVMATGFDKGKENRGEPLELTTQIAVFQSTIQGQTSIKPPYQNITLAGDSVHEILRNFSLELPKPIFTQHQKVLMIGEDLARSINLQDLFDQNIRDNNSRMSPEICIASPSAKQVLDVPGKTETPTERIMETLKNRFRTAGILPVVSLGDVKANFVSNTSFLLQKIDIQHGQLVFDGAGIVKGSKKKLIGTLTKEELEGIGWITGQIEGGLVKVKNQADQVMVYEIQSVDSRVKLSKKNGQPSFHIYITSKGRLSEDWTSPGNAFQNKKLKEVERLAGDQVKVWIKNALGKLQGEYRTDVLKFGEKYRIQYPREWEKVKGKWDEIFAEADITYDVDINIDNFGSSGRKK</sequence>
<evidence type="ECO:0000256" key="5">
    <source>
        <dbReference type="ARBA" id="ARBA00023136"/>
    </source>
</evidence>
<feature type="domain" description="Spore germination protein N-terminal" evidence="9">
    <location>
        <begin position="25"/>
        <end position="199"/>
    </location>
</feature>
<comment type="caution">
    <text evidence="10">The sequence shown here is derived from an EMBL/GenBank/DDBJ whole genome shotgun (WGS) entry which is preliminary data.</text>
</comment>
<evidence type="ECO:0000259" key="9">
    <source>
        <dbReference type="Pfam" id="PF25198"/>
    </source>
</evidence>
<dbReference type="InterPro" id="IPR057336">
    <property type="entry name" value="GerAC_N"/>
</dbReference>